<keyword evidence="2 3" id="KW-0378">Hydrolase</keyword>
<keyword evidence="4" id="KW-1185">Reference proteome</keyword>
<dbReference type="Pfam" id="PF13279">
    <property type="entry name" value="4HBT_2"/>
    <property type="match status" value="1"/>
</dbReference>
<dbReference type="CDD" id="cd00586">
    <property type="entry name" value="4HBT"/>
    <property type="match status" value="1"/>
</dbReference>
<dbReference type="SUPFAM" id="SSF54637">
    <property type="entry name" value="Thioesterase/thiol ester dehydrase-isomerase"/>
    <property type="match status" value="1"/>
</dbReference>
<protein>
    <submittedName>
        <fullName evidence="3">Acyl-CoA thioester hydrolase YbgC</fullName>
        <ecNumber evidence="3">3.1.2.-</ecNumber>
    </submittedName>
</protein>
<organism evidence="3 4">
    <name type="scientific">Urbifossiella limnaea</name>
    <dbReference type="NCBI Taxonomy" id="2528023"/>
    <lineage>
        <taxon>Bacteria</taxon>
        <taxon>Pseudomonadati</taxon>
        <taxon>Planctomycetota</taxon>
        <taxon>Planctomycetia</taxon>
        <taxon>Gemmatales</taxon>
        <taxon>Gemmataceae</taxon>
        <taxon>Urbifossiella</taxon>
    </lineage>
</organism>
<reference evidence="3 4" key="1">
    <citation type="submission" date="2019-02" db="EMBL/GenBank/DDBJ databases">
        <title>Deep-cultivation of Planctomycetes and their phenomic and genomic characterization uncovers novel biology.</title>
        <authorList>
            <person name="Wiegand S."/>
            <person name="Jogler M."/>
            <person name="Boedeker C."/>
            <person name="Pinto D."/>
            <person name="Vollmers J."/>
            <person name="Rivas-Marin E."/>
            <person name="Kohn T."/>
            <person name="Peeters S.H."/>
            <person name="Heuer A."/>
            <person name="Rast P."/>
            <person name="Oberbeckmann S."/>
            <person name="Bunk B."/>
            <person name="Jeske O."/>
            <person name="Meyerdierks A."/>
            <person name="Storesund J.E."/>
            <person name="Kallscheuer N."/>
            <person name="Luecker S."/>
            <person name="Lage O.M."/>
            <person name="Pohl T."/>
            <person name="Merkel B.J."/>
            <person name="Hornburger P."/>
            <person name="Mueller R.-W."/>
            <person name="Bruemmer F."/>
            <person name="Labrenz M."/>
            <person name="Spormann A.M."/>
            <person name="Op den Camp H."/>
            <person name="Overmann J."/>
            <person name="Amann R."/>
            <person name="Jetten M.S.M."/>
            <person name="Mascher T."/>
            <person name="Medema M.H."/>
            <person name="Devos D.P."/>
            <person name="Kaster A.-K."/>
            <person name="Ovreas L."/>
            <person name="Rohde M."/>
            <person name="Galperin M.Y."/>
            <person name="Jogler C."/>
        </authorList>
    </citation>
    <scope>NUCLEOTIDE SEQUENCE [LARGE SCALE GENOMIC DNA]</scope>
    <source>
        <strain evidence="3 4">ETA_A1</strain>
    </source>
</reference>
<dbReference type="PANTHER" id="PTHR31793">
    <property type="entry name" value="4-HYDROXYBENZOYL-COA THIOESTERASE FAMILY MEMBER"/>
    <property type="match status" value="1"/>
</dbReference>
<gene>
    <name evidence="3" type="primary">ybgC</name>
    <name evidence="3" type="ORF">ETAA1_50080</name>
</gene>
<dbReference type="GO" id="GO:0047617">
    <property type="term" value="F:fatty acyl-CoA hydrolase activity"/>
    <property type="evidence" value="ECO:0007669"/>
    <property type="project" value="TreeGrafter"/>
</dbReference>
<comment type="similarity">
    <text evidence="1">Belongs to the 4-hydroxybenzoyl-CoA thioesterase family.</text>
</comment>
<dbReference type="NCBIfam" id="TIGR00051">
    <property type="entry name" value="YbgC/FadM family acyl-CoA thioesterase"/>
    <property type="match status" value="1"/>
</dbReference>
<dbReference type="InterPro" id="IPR006684">
    <property type="entry name" value="YbgC/YbaW"/>
</dbReference>
<dbReference type="InterPro" id="IPR050563">
    <property type="entry name" value="4-hydroxybenzoyl-CoA_TE"/>
</dbReference>
<dbReference type="PANTHER" id="PTHR31793:SF27">
    <property type="entry name" value="NOVEL THIOESTERASE SUPERFAMILY DOMAIN AND SAPOSIN A-TYPE DOMAIN CONTAINING PROTEIN (0610012H03RIK)"/>
    <property type="match status" value="1"/>
</dbReference>
<dbReference type="InterPro" id="IPR029069">
    <property type="entry name" value="HotDog_dom_sf"/>
</dbReference>
<dbReference type="KEGG" id="uli:ETAA1_50080"/>
<name>A0A517XZY2_9BACT</name>
<evidence type="ECO:0000313" key="3">
    <source>
        <dbReference type="EMBL" id="QDU23018.1"/>
    </source>
</evidence>
<evidence type="ECO:0000256" key="2">
    <source>
        <dbReference type="ARBA" id="ARBA00022801"/>
    </source>
</evidence>
<dbReference type="EMBL" id="CP036273">
    <property type="protein sequence ID" value="QDU23018.1"/>
    <property type="molecule type" value="Genomic_DNA"/>
</dbReference>
<accession>A0A517XZY2</accession>
<dbReference type="OrthoDB" id="9800856at2"/>
<evidence type="ECO:0000256" key="1">
    <source>
        <dbReference type="ARBA" id="ARBA00005953"/>
    </source>
</evidence>
<proteinExistence type="inferred from homology"/>
<evidence type="ECO:0000313" key="4">
    <source>
        <dbReference type="Proteomes" id="UP000319576"/>
    </source>
</evidence>
<dbReference type="Gene3D" id="3.10.129.10">
    <property type="entry name" value="Hotdog Thioesterase"/>
    <property type="match status" value="1"/>
</dbReference>
<dbReference type="AlphaFoldDB" id="A0A517XZY2"/>
<dbReference type="Proteomes" id="UP000319576">
    <property type="component" value="Chromosome"/>
</dbReference>
<dbReference type="EC" id="3.1.2.-" evidence="3"/>
<sequence>MQTGEVKIRVRYAETDRMGLLHHANYLVYFEQARTELLRDAGKTYKDLEDAGFFLVVAKLEVRYRLPAHYDDVLTIRTTVTRASPVRLEHRYEVVRDGAVICEATSTLACVGRDGRLQALPDWLSGSE</sequence>
<dbReference type="PIRSF" id="PIRSF003230">
    <property type="entry name" value="YbgC"/>
    <property type="match status" value="1"/>
</dbReference>